<organism evidence="2 3">
    <name type="scientific">Aquamicrobium zhengzhouense</name>
    <dbReference type="NCBI Taxonomy" id="2781738"/>
    <lineage>
        <taxon>Bacteria</taxon>
        <taxon>Pseudomonadati</taxon>
        <taxon>Pseudomonadota</taxon>
        <taxon>Alphaproteobacteria</taxon>
        <taxon>Hyphomicrobiales</taxon>
        <taxon>Phyllobacteriaceae</taxon>
        <taxon>Aquamicrobium</taxon>
    </lineage>
</organism>
<evidence type="ECO:0000313" key="2">
    <source>
        <dbReference type="EMBL" id="MBI1621465.1"/>
    </source>
</evidence>
<reference evidence="2 3" key="1">
    <citation type="submission" date="2020-10" db="EMBL/GenBank/DDBJ databases">
        <title>Aquamicrobium zhengzhouensis sp. nov., a exopolysaccharide producing bacterium isolated from farmland soil.</title>
        <authorList>
            <person name="Wang X."/>
        </authorList>
    </citation>
    <scope>NUCLEOTIDE SEQUENCE [LARGE SCALE GENOMIC DNA]</scope>
    <source>
        <strain evidence="3">cd-1</strain>
    </source>
</reference>
<keyword evidence="1" id="KW-0472">Membrane</keyword>
<feature type="transmembrane region" description="Helical" evidence="1">
    <location>
        <begin position="6"/>
        <end position="30"/>
    </location>
</feature>
<proteinExistence type="predicted"/>
<name>A0ABS0SDU7_9HYPH</name>
<protein>
    <submittedName>
        <fullName evidence="2">Uncharacterized protein</fullName>
    </submittedName>
</protein>
<feature type="transmembrane region" description="Helical" evidence="1">
    <location>
        <begin position="72"/>
        <end position="91"/>
    </location>
</feature>
<sequence length="104" mass="10794">MLYLEPLGVVMALGGMGLLAASVSIGLNAILDEDGFGATGNAVILMGGIVIGEVLIPMVVEQAPGNRSMIGNALISGFSCLAMSLFVKAVFKRYRRVRRAPPSA</sequence>
<dbReference type="Proteomes" id="UP000601789">
    <property type="component" value="Unassembled WGS sequence"/>
</dbReference>
<dbReference type="EMBL" id="JADGMQ010000008">
    <property type="protein sequence ID" value="MBI1621465.1"/>
    <property type="molecule type" value="Genomic_DNA"/>
</dbReference>
<accession>A0ABS0SDU7</accession>
<keyword evidence="1" id="KW-0812">Transmembrane</keyword>
<keyword evidence="1" id="KW-1133">Transmembrane helix</keyword>
<evidence type="ECO:0000313" key="3">
    <source>
        <dbReference type="Proteomes" id="UP000601789"/>
    </source>
</evidence>
<feature type="transmembrane region" description="Helical" evidence="1">
    <location>
        <begin position="42"/>
        <end position="60"/>
    </location>
</feature>
<keyword evidence="3" id="KW-1185">Reference proteome</keyword>
<evidence type="ECO:0000256" key="1">
    <source>
        <dbReference type="SAM" id="Phobius"/>
    </source>
</evidence>
<comment type="caution">
    <text evidence="2">The sequence shown here is derived from an EMBL/GenBank/DDBJ whole genome shotgun (WGS) entry which is preliminary data.</text>
</comment>
<gene>
    <name evidence="2" type="ORF">IOD40_12420</name>
</gene>